<keyword evidence="3" id="KW-1185">Reference proteome</keyword>
<organism evidence="2 3">
    <name type="scientific">Favolaschia claudopus</name>
    <dbReference type="NCBI Taxonomy" id="2862362"/>
    <lineage>
        <taxon>Eukaryota</taxon>
        <taxon>Fungi</taxon>
        <taxon>Dikarya</taxon>
        <taxon>Basidiomycota</taxon>
        <taxon>Agaricomycotina</taxon>
        <taxon>Agaricomycetes</taxon>
        <taxon>Agaricomycetidae</taxon>
        <taxon>Agaricales</taxon>
        <taxon>Marasmiineae</taxon>
        <taxon>Mycenaceae</taxon>
        <taxon>Favolaschia</taxon>
    </lineage>
</organism>
<dbReference type="EMBL" id="JAWWNJ010000125">
    <property type="protein sequence ID" value="KAK6988174.1"/>
    <property type="molecule type" value="Genomic_DNA"/>
</dbReference>
<proteinExistence type="predicted"/>
<accession>A0AAV9ZNV1</accession>
<evidence type="ECO:0000313" key="2">
    <source>
        <dbReference type="EMBL" id="KAK6988174.1"/>
    </source>
</evidence>
<dbReference type="AlphaFoldDB" id="A0AAV9ZNV1"/>
<dbReference type="Proteomes" id="UP001362999">
    <property type="component" value="Unassembled WGS sequence"/>
</dbReference>
<feature type="region of interest" description="Disordered" evidence="1">
    <location>
        <begin position="209"/>
        <end position="236"/>
    </location>
</feature>
<name>A0AAV9ZNV1_9AGAR</name>
<feature type="region of interest" description="Disordered" evidence="1">
    <location>
        <begin position="38"/>
        <end position="61"/>
    </location>
</feature>
<reference evidence="2 3" key="1">
    <citation type="journal article" date="2024" name="J Genomics">
        <title>Draft genome sequencing and assembly of Favolaschia claudopus CIRM-BRFM 2984 isolated from oak limbs.</title>
        <authorList>
            <person name="Navarro D."/>
            <person name="Drula E."/>
            <person name="Chaduli D."/>
            <person name="Cazenave R."/>
            <person name="Ahrendt S."/>
            <person name="Wang J."/>
            <person name="Lipzen A."/>
            <person name="Daum C."/>
            <person name="Barry K."/>
            <person name="Grigoriev I.V."/>
            <person name="Favel A."/>
            <person name="Rosso M.N."/>
            <person name="Martin F."/>
        </authorList>
    </citation>
    <scope>NUCLEOTIDE SEQUENCE [LARGE SCALE GENOMIC DNA]</scope>
    <source>
        <strain evidence="2 3">CIRM-BRFM 2984</strain>
    </source>
</reference>
<sequence length="236" mass="24353">MTLELALMEGGGLMTEVNEGVAEMTGGSLDANPLSSTSTCTGAEKNAPFSSTSRGVSEAETEELETVLRDGIDGVLELGPILVVLLDAIGDFPLLTGVSTTRGGVARDEGGGYAIPAATVLLALRVRRAGSAGGGLVVRGLRIALPLADGFLAGLELDAPVLMIAPSDGAVERHEVPLETLEAEQRMRAIELVGGFRNSRTVVDVERGVAASAENRSSSEVVEGEPASEDERGRVK</sequence>
<gene>
    <name evidence="2" type="ORF">R3P38DRAFT_2804870</name>
</gene>
<protein>
    <submittedName>
        <fullName evidence="2">Uncharacterized protein</fullName>
    </submittedName>
</protein>
<comment type="caution">
    <text evidence="2">The sequence shown here is derived from an EMBL/GenBank/DDBJ whole genome shotgun (WGS) entry which is preliminary data.</text>
</comment>
<evidence type="ECO:0000256" key="1">
    <source>
        <dbReference type="SAM" id="MobiDB-lite"/>
    </source>
</evidence>
<evidence type="ECO:0000313" key="3">
    <source>
        <dbReference type="Proteomes" id="UP001362999"/>
    </source>
</evidence>